<organism evidence="4 5">
    <name type="scientific">Halovulum marinum</name>
    <dbReference type="NCBI Taxonomy" id="2662447"/>
    <lineage>
        <taxon>Bacteria</taxon>
        <taxon>Pseudomonadati</taxon>
        <taxon>Pseudomonadota</taxon>
        <taxon>Alphaproteobacteria</taxon>
        <taxon>Rhodobacterales</taxon>
        <taxon>Paracoccaceae</taxon>
        <taxon>Halovulum</taxon>
    </lineage>
</organism>
<dbReference type="PANTHER" id="PTHR43649">
    <property type="entry name" value="ARABINOSE-BINDING PROTEIN-RELATED"/>
    <property type="match status" value="1"/>
</dbReference>
<dbReference type="SUPFAM" id="SSF53850">
    <property type="entry name" value="Periplasmic binding protein-like II"/>
    <property type="match status" value="1"/>
</dbReference>
<feature type="region of interest" description="Disordered" evidence="3">
    <location>
        <begin position="1"/>
        <end position="20"/>
    </location>
</feature>
<sequence length="468" mass="50853">MSSLTIWPGARSPTSRPSFEITSVPCAPGEAAVDETKKGDGQMKRIALLATIGLSAGQVAAQTVVTQWDQFSQAGITAAGPAMDELIKTCAPALGGAEVLRTVAPSIGIRDSYRLAVAAGKTPDLAYTWPAASVLAGYARIGALAPLDDYYAKYGWKHVNDFYRGRNSYEGHIYGLPMEQDLMGVYYNKALFEEQGIKVPTTYDEFVAAANAFKEAGIVPIAFGNRDRWPATNTFSLILGLTAGKQTEEQVFFGDTPWTNEQFLKSATVFQDWANNGWFPRGFNGVGYDEANALFLSGRAAMTITGTWVIQDMIRGSGKIDLGVFMLPPIAEDIKPGTMWGEGSQWQLSATADQATKDAAAAYLDCLVSDDSRKIWVQKGYTVPIGTTPEELSEWGADPVVHSFFEQGLATPDTNFYDLHTTLPESVTQVLYPELQRLAGGDTTPEEFLQAMQTAWETAIANGERWVP</sequence>
<evidence type="ECO:0000256" key="3">
    <source>
        <dbReference type="SAM" id="MobiDB-lite"/>
    </source>
</evidence>
<dbReference type="InterPro" id="IPR050490">
    <property type="entry name" value="Bact_solute-bd_prot1"/>
</dbReference>
<proteinExistence type="inferred from homology"/>
<evidence type="ECO:0000256" key="1">
    <source>
        <dbReference type="ARBA" id="ARBA00004418"/>
    </source>
</evidence>
<evidence type="ECO:0000256" key="2">
    <source>
        <dbReference type="ARBA" id="ARBA00008520"/>
    </source>
</evidence>
<name>A0A6L5Z6Q2_9RHOB</name>
<dbReference type="PANTHER" id="PTHR43649:SF12">
    <property type="entry name" value="DIACETYLCHITOBIOSE BINDING PROTEIN DASA"/>
    <property type="match status" value="1"/>
</dbReference>
<comment type="subcellular location">
    <subcellularLocation>
        <location evidence="1">Periplasm</location>
    </subcellularLocation>
</comment>
<comment type="caution">
    <text evidence="4">The sequence shown here is derived from an EMBL/GenBank/DDBJ whole genome shotgun (WGS) entry which is preliminary data.</text>
</comment>
<reference evidence="4 5" key="1">
    <citation type="submission" date="2019-10" db="EMBL/GenBank/DDBJ databases">
        <title>Cognatihalovulum marinum gen. nov. sp. nov., a new member of the family Rhodobacteraceae isolated from deep seawater of the Northwest Indian Ocean.</title>
        <authorList>
            <person name="Ruan C."/>
            <person name="Wang J."/>
            <person name="Zheng X."/>
            <person name="Song L."/>
            <person name="Zhu Y."/>
            <person name="Huang Y."/>
            <person name="Lu Z."/>
            <person name="Du W."/>
            <person name="Huang L."/>
            <person name="Dai X."/>
        </authorList>
    </citation>
    <scope>NUCLEOTIDE SEQUENCE [LARGE SCALE GENOMIC DNA]</scope>
    <source>
        <strain evidence="4 5">2CG4</strain>
    </source>
</reference>
<dbReference type="Pfam" id="PF13416">
    <property type="entry name" value="SBP_bac_8"/>
    <property type="match status" value="1"/>
</dbReference>
<gene>
    <name evidence="4" type="ORF">GE300_21075</name>
</gene>
<keyword evidence="5" id="KW-1185">Reference proteome</keyword>
<dbReference type="EMBL" id="WIND01000036">
    <property type="protein sequence ID" value="MSU92049.1"/>
    <property type="molecule type" value="Genomic_DNA"/>
</dbReference>
<dbReference type="AlphaFoldDB" id="A0A6L5Z6Q2"/>
<dbReference type="InterPro" id="IPR006059">
    <property type="entry name" value="SBP"/>
</dbReference>
<dbReference type="Gene3D" id="3.40.190.10">
    <property type="entry name" value="Periplasmic binding protein-like II"/>
    <property type="match status" value="2"/>
</dbReference>
<dbReference type="GO" id="GO:0042597">
    <property type="term" value="C:periplasmic space"/>
    <property type="evidence" value="ECO:0007669"/>
    <property type="project" value="UniProtKB-SubCell"/>
</dbReference>
<accession>A0A6L5Z6Q2</accession>
<dbReference type="Proteomes" id="UP000474957">
    <property type="component" value="Unassembled WGS sequence"/>
</dbReference>
<comment type="similarity">
    <text evidence="2">Belongs to the bacterial solute-binding protein 1 family.</text>
</comment>
<protein>
    <submittedName>
        <fullName evidence="4">Extracellular solute-binding protein</fullName>
    </submittedName>
</protein>
<evidence type="ECO:0000313" key="5">
    <source>
        <dbReference type="Proteomes" id="UP000474957"/>
    </source>
</evidence>
<evidence type="ECO:0000313" key="4">
    <source>
        <dbReference type="EMBL" id="MSU92049.1"/>
    </source>
</evidence>